<dbReference type="Pfam" id="PF00501">
    <property type="entry name" value="AMP-binding"/>
    <property type="match status" value="1"/>
</dbReference>
<name>A0A917E6U3_9HYPH</name>
<dbReference type="RefSeq" id="WP_188910060.1">
    <property type="nucleotide sequence ID" value="NZ_BMIQ01000004.1"/>
</dbReference>
<accession>A0A917E6U3</accession>
<dbReference type="Pfam" id="PF16177">
    <property type="entry name" value="ACAS_N"/>
    <property type="match status" value="1"/>
</dbReference>
<dbReference type="FunFam" id="3.30.300.30:FF:000017">
    <property type="entry name" value="Acyl-CoA synthetase short-chain family member 3"/>
    <property type="match status" value="1"/>
</dbReference>
<dbReference type="InterPro" id="IPR000873">
    <property type="entry name" value="AMP-dep_synth/lig_dom"/>
</dbReference>
<feature type="domain" description="Acetyl-coenzyme A synthetase N-terminal" evidence="4">
    <location>
        <begin position="16"/>
        <end position="71"/>
    </location>
</feature>
<reference evidence="5" key="1">
    <citation type="journal article" date="2014" name="Int. J. Syst. Evol. Microbiol.">
        <title>Complete genome sequence of Corynebacterium casei LMG S-19264T (=DSM 44701T), isolated from a smear-ripened cheese.</title>
        <authorList>
            <consortium name="US DOE Joint Genome Institute (JGI-PGF)"/>
            <person name="Walter F."/>
            <person name="Albersmeier A."/>
            <person name="Kalinowski J."/>
            <person name="Ruckert C."/>
        </authorList>
    </citation>
    <scope>NUCLEOTIDE SEQUENCE</scope>
    <source>
        <strain evidence="5">CGMCC 1.15367</strain>
    </source>
</reference>
<dbReference type="InterPro" id="IPR032387">
    <property type="entry name" value="ACAS_N"/>
</dbReference>
<dbReference type="InterPro" id="IPR042099">
    <property type="entry name" value="ANL_N_sf"/>
</dbReference>
<protein>
    <submittedName>
        <fullName evidence="5">Acyl-CoA synthetase</fullName>
    </submittedName>
</protein>
<dbReference type="PANTHER" id="PTHR43347">
    <property type="entry name" value="ACYL-COA SYNTHETASE"/>
    <property type="match status" value="1"/>
</dbReference>
<evidence type="ECO:0000313" key="5">
    <source>
        <dbReference type="EMBL" id="GGE10007.1"/>
    </source>
</evidence>
<evidence type="ECO:0000256" key="1">
    <source>
        <dbReference type="ARBA" id="ARBA00006432"/>
    </source>
</evidence>
<dbReference type="Proteomes" id="UP000644699">
    <property type="component" value="Unassembled WGS sequence"/>
</dbReference>
<dbReference type="InterPro" id="IPR045851">
    <property type="entry name" value="AMP-bd_C_sf"/>
</dbReference>
<reference evidence="5" key="2">
    <citation type="submission" date="2020-09" db="EMBL/GenBank/DDBJ databases">
        <authorList>
            <person name="Sun Q."/>
            <person name="Zhou Y."/>
        </authorList>
    </citation>
    <scope>NUCLEOTIDE SEQUENCE</scope>
    <source>
        <strain evidence="5">CGMCC 1.15367</strain>
    </source>
</reference>
<comment type="similarity">
    <text evidence="1">Belongs to the ATP-dependent AMP-binding enzyme family.</text>
</comment>
<dbReference type="SUPFAM" id="SSF56801">
    <property type="entry name" value="Acetyl-CoA synthetase-like"/>
    <property type="match status" value="1"/>
</dbReference>
<dbReference type="EMBL" id="BMIQ01000004">
    <property type="protein sequence ID" value="GGE10007.1"/>
    <property type="molecule type" value="Genomic_DNA"/>
</dbReference>
<gene>
    <name evidence="5" type="ORF">GCM10011390_31330</name>
</gene>
<dbReference type="Pfam" id="PF13193">
    <property type="entry name" value="AMP-binding_C"/>
    <property type="match status" value="1"/>
</dbReference>
<dbReference type="AlphaFoldDB" id="A0A917E6U3"/>
<feature type="domain" description="AMP-binding enzyme C-terminal" evidence="3">
    <location>
        <begin position="527"/>
        <end position="606"/>
    </location>
</feature>
<comment type="caution">
    <text evidence="5">The sequence shown here is derived from an EMBL/GenBank/DDBJ whole genome shotgun (WGS) entry which is preliminary data.</text>
</comment>
<evidence type="ECO:0000259" key="2">
    <source>
        <dbReference type="Pfam" id="PF00501"/>
    </source>
</evidence>
<dbReference type="PANTHER" id="PTHR43347:SF3">
    <property type="entry name" value="ACYL-COA SYNTHETASE SHORT-CHAIN FAMILY MEMBER 3, MITOCHONDRIAL"/>
    <property type="match status" value="1"/>
</dbReference>
<proteinExistence type="inferred from homology"/>
<dbReference type="Gene3D" id="3.30.300.30">
    <property type="match status" value="1"/>
</dbReference>
<keyword evidence="6" id="KW-1185">Reference proteome</keyword>
<sequence>MGFEHFPKLAAERGGYAAAYARWKADPLGFWMERALLGVDWFERPRTAFDPEAGPYGRWFPDGICNTCHNALDRHVAAGRGERVALIHDSPVTGTLRRLTYAGLLREVKAFAATLAGFGIGKGDRVVIYMPMVPETAIAMLACARLGAIHSVVFGGFAARELAHRIDDVRPKLIVTASCGIEPSRTVAYKPLADRALELARHPPGAMIVLQRPQLAAELRPGRDHDWHALQDAALAAGADVPCTPLAATDPLYVLYTSGTTGRPKGVVRDNGGHMVAIAYALEAVYGVKPGETFFAASDLGWVVGHSFIVYGPLVQGGTGILYEGKPVGTPDAGAFWRLIAEHGAVSAFTAPSAVRAIRREDPDGLLPGRYDLSRFRALFVSGEHADAATVDWARRALGKPVLDQWWQTEIGWPIAANPLGLGILDVPVGQPGVAMPGHRLDVLGPDGTVLPPGRTGTIALRLPLAPGALPTLWNADSRFRDTYLAEFPGYYSTSDAGRLDASGIVSVLGRTDDVINVSGHRLSTGEMEDVVAAHPAVAECAVVGAHDELKGAVPVGFVVPKLGIAETEAAIREALVAAIREAIGPVAAFRRVVFVARLPKTRSGKVLRGTLRQILDGTPFEVPATIEDPAVLPEIAAALATGMPQP</sequence>
<evidence type="ECO:0000259" key="3">
    <source>
        <dbReference type="Pfam" id="PF13193"/>
    </source>
</evidence>
<organism evidence="5 6">
    <name type="scientific">Aureimonas endophytica</name>
    <dbReference type="NCBI Taxonomy" id="2027858"/>
    <lineage>
        <taxon>Bacteria</taxon>
        <taxon>Pseudomonadati</taxon>
        <taxon>Pseudomonadota</taxon>
        <taxon>Alphaproteobacteria</taxon>
        <taxon>Hyphomicrobiales</taxon>
        <taxon>Aurantimonadaceae</taxon>
        <taxon>Aureimonas</taxon>
    </lineage>
</organism>
<dbReference type="Gene3D" id="3.40.50.12780">
    <property type="entry name" value="N-terminal domain of ligase-like"/>
    <property type="match status" value="1"/>
</dbReference>
<dbReference type="InterPro" id="IPR025110">
    <property type="entry name" value="AMP-bd_C"/>
</dbReference>
<evidence type="ECO:0000259" key="4">
    <source>
        <dbReference type="Pfam" id="PF16177"/>
    </source>
</evidence>
<evidence type="ECO:0000313" key="6">
    <source>
        <dbReference type="Proteomes" id="UP000644699"/>
    </source>
</evidence>
<dbReference type="GO" id="GO:0050218">
    <property type="term" value="F:propionate-CoA ligase activity"/>
    <property type="evidence" value="ECO:0007669"/>
    <property type="project" value="TreeGrafter"/>
</dbReference>
<dbReference type="InterPro" id="IPR020845">
    <property type="entry name" value="AMP-binding_CS"/>
</dbReference>
<dbReference type="PROSITE" id="PS00455">
    <property type="entry name" value="AMP_BINDING"/>
    <property type="match status" value="1"/>
</dbReference>
<feature type="domain" description="AMP-dependent synthetase/ligase" evidence="2">
    <location>
        <begin position="75"/>
        <end position="463"/>
    </location>
</feature>